<feature type="compositionally biased region" description="Low complexity" evidence="1">
    <location>
        <begin position="31"/>
        <end position="44"/>
    </location>
</feature>
<feature type="region of interest" description="Disordered" evidence="1">
    <location>
        <begin position="27"/>
        <end position="46"/>
    </location>
</feature>
<organism evidence="3 4">
    <name type="scientific">Roseivirga pacifica</name>
    <dbReference type="NCBI Taxonomy" id="1267423"/>
    <lineage>
        <taxon>Bacteria</taxon>
        <taxon>Pseudomonadati</taxon>
        <taxon>Bacteroidota</taxon>
        <taxon>Cytophagia</taxon>
        <taxon>Cytophagales</taxon>
        <taxon>Roseivirgaceae</taxon>
        <taxon>Roseivirga</taxon>
    </lineage>
</organism>
<accession>A0A1I0MC39</accession>
<dbReference type="GeneID" id="99985029"/>
<evidence type="ECO:0000313" key="3">
    <source>
        <dbReference type="EMBL" id="SEV85862.1"/>
    </source>
</evidence>
<dbReference type="InterPro" id="IPR024079">
    <property type="entry name" value="MetalloPept_cat_dom_sf"/>
</dbReference>
<feature type="signal peptide" evidence="2">
    <location>
        <begin position="1"/>
        <end position="28"/>
    </location>
</feature>
<keyword evidence="2" id="KW-0732">Signal</keyword>
<dbReference type="OrthoDB" id="1121673at2"/>
<evidence type="ECO:0000313" key="4">
    <source>
        <dbReference type="Proteomes" id="UP000199437"/>
    </source>
</evidence>
<dbReference type="RefSeq" id="WP_090256590.1">
    <property type="nucleotide sequence ID" value="NZ_FOIR01000001.1"/>
</dbReference>
<sequence>MRRVKVTHILLSLSFLACLACSSNDSTPADNNPNGPVTGNPNLNKGAVGESANDLLSANNYTSLYVEIQYAAGYAPPNGSISYLQSFLENHLNKPGGIQIETKEVSGEGKASYSTSDLRNFEDDNRTKFTKDNQLAVYFYFADGNYTSENVLGIAHRNTSMVLFQKRIEELSGGIGQASTQLLTSSVMAHEMGHIMGLVNVGTDMQTPHQDEANGKHCNVDECLMYYAVESAAGISDLLGMSQPPAFDDLCLADLRANGGK</sequence>
<dbReference type="STRING" id="1267423.SAMN05216290_0265"/>
<dbReference type="PROSITE" id="PS51257">
    <property type="entry name" value="PROKAR_LIPOPROTEIN"/>
    <property type="match status" value="1"/>
</dbReference>
<keyword evidence="4" id="KW-1185">Reference proteome</keyword>
<dbReference type="SUPFAM" id="SSF55486">
    <property type="entry name" value="Metalloproteases ('zincins'), catalytic domain"/>
    <property type="match status" value="1"/>
</dbReference>
<evidence type="ECO:0008006" key="5">
    <source>
        <dbReference type="Google" id="ProtNLM"/>
    </source>
</evidence>
<dbReference type="EMBL" id="FOIR01000001">
    <property type="protein sequence ID" value="SEV85862.1"/>
    <property type="molecule type" value="Genomic_DNA"/>
</dbReference>
<dbReference type="AlphaFoldDB" id="A0A1I0MC39"/>
<dbReference type="Gene3D" id="3.40.390.10">
    <property type="entry name" value="Collagenase (Catalytic Domain)"/>
    <property type="match status" value="1"/>
</dbReference>
<evidence type="ECO:0000256" key="1">
    <source>
        <dbReference type="SAM" id="MobiDB-lite"/>
    </source>
</evidence>
<feature type="chain" id="PRO_5011503587" description="Membrane metalloprotease" evidence="2">
    <location>
        <begin position="29"/>
        <end position="261"/>
    </location>
</feature>
<evidence type="ECO:0000256" key="2">
    <source>
        <dbReference type="SAM" id="SignalP"/>
    </source>
</evidence>
<reference evidence="4" key="1">
    <citation type="submission" date="2016-10" db="EMBL/GenBank/DDBJ databases">
        <authorList>
            <person name="Varghese N."/>
            <person name="Submissions S."/>
        </authorList>
    </citation>
    <scope>NUCLEOTIDE SEQUENCE [LARGE SCALE GENOMIC DNA]</scope>
    <source>
        <strain evidence="4">CGMCC 1.12402</strain>
    </source>
</reference>
<protein>
    <recommendedName>
        <fullName evidence="5">Membrane metalloprotease</fullName>
    </recommendedName>
</protein>
<dbReference type="GO" id="GO:0008237">
    <property type="term" value="F:metallopeptidase activity"/>
    <property type="evidence" value="ECO:0007669"/>
    <property type="project" value="InterPro"/>
</dbReference>
<name>A0A1I0MC39_9BACT</name>
<dbReference type="Proteomes" id="UP000199437">
    <property type="component" value="Unassembled WGS sequence"/>
</dbReference>
<gene>
    <name evidence="3" type="ORF">SAMN05216290_0265</name>
</gene>
<proteinExistence type="predicted"/>